<proteinExistence type="predicted"/>
<sequence>MKKSKKIFITLCGIATTAILPVATISCNDDKLAEKNGKEKADAALKQANTLAEELKKNPDYSKILETLNKEIAEATKSFKEAGSYSDYPAIISKLSAAVENAKSEQQKVDQANKKIADENLKIKEGAKELLKLSEKIQSFADTIALTITKLEGKKFQIDETFKKQLISTIELLNKKSAEVKTFATVNTIKKDFVLSELESFKEFNTSWLEKIVSEWEEVKKAWSKELAEIKAEDDKKLAEETQKIKEGAKELLNLSEKIQSFADTIALTITKLERKFQIDETFKKQLISTIELLNKKSAEVKTFATVNTIKKDFLLSELESFNEFNTSWLEKIVSEWEEVKKAWSKELAEIKAEDDKKLAEENQKIKNGVEELKKINNEAFELSKTVNKTIAELEKKFKIDVSFKEQLKNFADDLLDKSRQIDEFTTVTSTQEGFTLAELESFKEITTTWFNGMKSEWARVQEAWKDQLKEISAK</sequence>
<reference evidence="2" key="2">
    <citation type="journal article" date="1998" name="Mol. Microbiol.">
        <title>The Mycoplasma hominis vaa gene displays a mosaic gene structure.</title>
        <authorList>
            <person name="Boesen T."/>
            <person name="Emmersen J."/>
            <person name="Jensen L.T."/>
            <person name="Ladefoged S.A."/>
            <person name="Thorsen P."/>
            <person name="Birkelund S."/>
            <person name="Christiansen G."/>
        </authorList>
    </citation>
    <scope>NUCLEOTIDE SEQUENCE</scope>
    <source>
        <strain evidence="2">2101</strain>
    </source>
</reference>
<feature type="coiled-coil region" evidence="1">
    <location>
        <begin position="213"/>
        <end position="258"/>
    </location>
</feature>
<feature type="coiled-coil region" evidence="1">
    <location>
        <begin position="334"/>
        <end position="379"/>
    </location>
</feature>
<gene>
    <name evidence="3" type="primary">vaa</name>
</gene>
<protein>
    <submittedName>
        <fullName evidence="3">Vaa surface lipoprotein adhesin</fullName>
    </submittedName>
</protein>
<dbReference type="InterPro" id="IPR002520">
    <property type="entry name" value="Lipoprotein_7"/>
</dbReference>
<evidence type="ECO:0000256" key="1">
    <source>
        <dbReference type="SAM" id="Coils"/>
    </source>
</evidence>
<dbReference type="Pfam" id="PF01540">
    <property type="entry name" value="Lipoprotein_7"/>
    <property type="match status" value="3"/>
</dbReference>
<keyword evidence="3" id="KW-0449">Lipoprotein</keyword>
<evidence type="ECO:0000313" key="3">
    <source>
        <dbReference type="EMBL" id="CAA04916.1"/>
    </source>
</evidence>
<reference evidence="3" key="1">
    <citation type="submission" date="1997-09" db="EMBL/GenBank/DDBJ databases">
        <title>The Mycoplasma hominis vaa/p50 genes display a mosaic gene structure.</title>
        <authorList>
            <person name="Boesen T."/>
            <person name="Emmersen J."/>
            <person name="Jensen L.T."/>
            <person name="Ladefoged S.A."/>
            <person name="Thorsen P."/>
            <person name="Andersen S.B."/>
            <person name="Christiansen G."/>
        </authorList>
    </citation>
    <scope>NUCLEOTIDE SEQUENCE</scope>
    <source>
        <strain evidence="3">2101</strain>
    </source>
</reference>
<feature type="coiled-coil region" evidence="1">
    <location>
        <begin position="95"/>
        <end position="129"/>
    </location>
</feature>
<organism evidence="3">
    <name type="scientific">Metamycoplasma hominis</name>
    <name type="common">Mycoplasma hominis</name>
    <dbReference type="NCBI Taxonomy" id="2098"/>
    <lineage>
        <taxon>Bacteria</taxon>
        <taxon>Bacillati</taxon>
        <taxon>Mycoplasmatota</taxon>
        <taxon>Mycoplasmoidales</taxon>
        <taxon>Metamycoplasmataceae</taxon>
        <taxon>Metamycoplasma</taxon>
    </lineage>
</organism>
<keyword evidence="1" id="KW-0175">Coiled coil</keyword>
<dbReference type="AlphaFoldDB" id="O54566"/>
<dbReference type="PROSITE" id="PS51257">
    <property type="entry name" value="PROKAR_LIPOPROTEIN"/>
    <property type="match status" value="1"/>
</dbReference>
<evidence type="ECO:0000313" key="2">
    <source>
        <dbReference type="EMBL" id="CAA04902.1"/>
    </source>
</evidence>
<dbReference type="EMBL" id="AJ001657">
    <property type="protein sequence ID" value="CAA04902.1"/>
    <property type="molecule type" value="Genomic_DNA"/>
</dbReference>
<dbReference type="EMBL" id="AJ001671">
    <property type="protein sequence ID" value="CAA04916.1"/>
    <property type="molecule type" value="Genomic_DNA"/>
</dbReference>
<accession>O54566</accession>
<name>O54566_METHO</name>